<dbReference type="InterPro" id="IPR025665">
    <property type="entry name" value="Beta-barrel_OMP_2"/>
</dbReference>
<name>A0A4Y4AWZ3_9FLAO</name>
<feature type="domain" description="Outer membrane protein beta-barrel" evidence="2">
    <location>
        <begin position="19"/>
        <end position="172"/>
    </location>
</feature>
<feature type="signal peptide" evidence="1">
    <location>
        <begin position="1"/>
        <end position="19"/>
    </location>
</feature>
<evidence type="ECO:0000313" key="3">
    <source>
        <dbReference type="EMBL" id="GEC71849.1"/>
    </source>
</evidence>
<sequence length="194" mass="20906">MKKIILSALAVFAFALTNAQETKFGLKAGLNIANQKFEAQGSSVTANSILGIQFGGFAEINVSEKFAIQPEVLFSTEGSKLKAEGTNVTFNLAYINIPVMAKFYPVEKFSLQAGPQLGMLVSAKGEVNGGNKEDIKEGYKSINFGLNLGAGYEFTDNLLVDLRYNFGLSDIAENNEEGLKMTGSVFSIALGYKF</sequence>
<accession>A0A4Y4AWZ3</accession>
<dbReference type="Gene3D" id="2.40.160.20">
    <property type="match status" value="1"/>
</dbReference>
<gene>
    <name evidence="3" type="ORF">FFL01_13880</name>
</gene>
<evidence type="ECO:0000259" key="2">
    <source>
        <dbReference type="Pfam" id="PF13568"/>
    </source>
</evidence>
<keyword evidence="1" id="KW-0732">Signal</keyword>
<evidence type="ECO:0000256" key="1">
    <source>
        <dbReference type="SAM" id="SignalP"/>
    </source>
</evidence>
<evidence type="ECO:0000313" key="4">
    <source>
        <dbReference type="Proteomes" id="UP000316775"/>
    </source>
</evidence>
<dbReference type="Proteomes" id="UP000316775">
    <property type="component" value="Unassembled WGS sequence"/>
</dbReference>
<dbReference type="Pfam" id="PF13568">
    <property type="entry name" value="OMP_b-brl_2"/>
    <property type="match status" value="1"/>
</dbReference>
<dbReference type="EMBL" id="BJNP01000012">
    <property type="protein sequence ID" value="GEC71849.1"/>
    <property type="molecule type" value="Genomic_DNA"/>
</dbReference>
<dbReference type="OrthoDB" id="947434at2"/>
<comment type="caution">
    <text evidence="3">The sequence shown here is derived from an EMBL/GenBank/DDBJ whole genome shotgun (WGS) entry which is preliminary data.</text>
</comment>
<dbReference type="STRING" id="983.SAMN05443543_105262"/>
<protein>
    <recommendedName>
        <fullName evidence="2">Outer membrane protein beta-barrel domain-containing protein</fullName>
    </recommendedName>
</protein>
<dbReference type="SUPFAM" id="SSF56925">
    <property type="entry name" value="OMPA-like"/>
    <property type="match status" value="1"/>
</dbReference>
<keyword evidence="4" id="KW-1185">Reference proteome</keyword>
<reference evidence="3 4" key="1">
    <citation type="submission" date="2019-06" db="EMBL/GenBank/DDBJ databases">
        <title>Whole genome shotgun sequence of Flavobacterium flevense NBRC 14960.</title>
        <authorList>
            <person name="Hosoyama A."/>
            <person name="Uohara A."/>
            <person name="Ohji S."/>
            <person name="Ichikawa N."/>
        </authorList>
    </citation>
    <scope>NUCLEOTIDE SEQUENCE [LARGE SCALE GENOMIC DNA]</scope>
    <source>
        <strain evidence="3 4">NBRC 14960</strain>
    </source>
</reference>
<proteinExistence type="predicted"/>
<organism evidence="3 4">
    <name type="scientific">Flavobacterium flevense</name>
    <dbReference type="NCBI Taxonomy" id="983"/>
    <lineage>
        <taxon>Bacteria</taxon>
        <taxon>Pseudomonadati</taxon>
        <taxon>Bacteroidota</taxon>
        <taxon>Flavobacteriia</taxon>
        <taxon>Flavobacteriales</taxon>
        <taxon>Flavobacteriaceae</taxon>
        <taxon>Flavobacterium</taxon>
    </lineage>
</organism>
<feature type="chain" id="PRO_5022790782" description="Outer membrane protein beta-barrel domain-containing protein" evidence="1">
    <location>
        <begin position="20"/>
        <end position="194"/>
    </location>
</feature>
<dbReference type="RefSeq" id="WP_073244901.1">
    <property type="nucleotide sequence ID" value="NZ_BJNP01000012.1"/>
</dbReference>
<dbReference type="AlphaFoldDB" id="A0A4Y4AWZ3"/>
<dbReference type="InterPro" id="IPR011250">
    <property type="entry name" value="OMP/PagP_B-barrel"/>
</dbReference>